<dbReference type="EMBL" id="LC738879">
    <property type="protein sequence ID" value="BDT62926.1"/>
    <property type="molecule type" value="Genomic_DNA"/>
</dbReference>
<name>A0A9C7C6Q9_9VIRU</name>
<sequence>MSGPYIIPQRRNNKEIKRHIQSYDDNICLIPQWYKKQYENSRYLGKHQGNSKVYYHNKKKDVYSCKKIPLYRKYTKGYKYNTFFNNNNDEIEGIEMVDSLINASWLDSCQRNKYDNEHTKDDIVCEFKKLGSIIAHYGSTRVFPFSSSNTELFNSVAKSIRKTCTYYNNMRYLAIIVFLLIKNSSMKLTVDDMTPYLNSIFNYLYRKITIILKYQGNSVQSCIVICNINHVINNIIYDYYYNTFPNEMLIENQI</sequence>
<accession>A0A9C7C6Q9</accession>
<proteinExistence type="predicted"/>
<reference evidence="1" key="1">
    <citation type="submission" date="2022-10" db="EMBL/GenBank/DDBJ databases">
        <title>Genome sequences of endogenous nimaviruses in decapod crustaceans.</title>
        <authorList>
            <person name="Kawato S."/>
            <person name="Nozaki R."/>
            <person name="Kondo H."/>
            <person name="Hirono I."/>
        </authorList>
    </citation>
    <scope>NUCLEOTIDE SEQUENCE</scope>
    <source>
        <strain evidence="1">Ube2021</strain>
    </source>
</reference>
<protein>
    <submittedName>
        <fullName evidence="1">Uncharacterized protein</fullName>
    </submittedName>
</protein>
<organism evidence="1">
    <name type="scientific">Trachysalambria curvirostris majanivirus</name>
    <dbReference type="NCBI Taxonomy" id="2984281"/>
    <lineage>
        <taxon>Viruses</taxon>
        <taxon>Viruses incertae sedis</taxon>
        <taxon>Naldaviricetes</taxon>
        <taxon>Nimaviridae</taxon>
    </lineage>
</organism>
<evidence type="ECO:0000313" key="1">
    <source>
        <dbReference type="EMBL" id="BDT62926.1"/>
    </source>
</evidence>